<dbReference type="AlphaFoldDB" id="A0AB33I7Z9"/>
<dbReference type="Gene3D" id="3.40.50.1360">
    <property type="match status" value="1"/>
</dbReference>
<dbReference type="InterPro" id="IPR007324">
    <property type="entry name" value="Sugar-bd_dom_put"/>
</dbReference>
<organism evidence="6 7">
    <name type="scientific">Escherichia coli</name>
    <dbReference type="NCBI Taxonomy" id="562"/>
    <lineage>
        <taxon>Bacteria</taxon>
        <taxon>Pseudomonadati</taxon>
        <taxon>Pseudomonadota</taxon>
        <taxon>Gammaproteobacteria</taxon>
        <taxon>Enterobacterales</taxon>
        <taxon>Enterobacteriaceae</taxon>
        <taxon>Escherichia</taxon>
    </lineage>
</organism>
<evidence type="ECO:0000256" key="4">
    <source>
        <dbReference type="ARBA" id="ARBA00023163"/>
    </source>
</evidence>
<dbReference type="InterPro" id="IPR051054">
    <property type="entry name" value="SorC_transcr_regulators"/>
</dbReference>
<dbReference type="Pfam" id="PF04198">
    <property type="entry name" value="Sugar-bind"/>
    <property type="match status" value="1"/>
</dbReference>
<name>A0AB33I7Z9_ECOLX</name>
<accession>A0AB33I7Z9</accession>
<keyword evidence="3" id="KW-0238">DNA-binding</keyword>
<proteinExistence type="inferred from homology"/>
<keyword evidence="2" id="KW-0805">Transcription regulation</keyword>
<gene>
    <name evidence="6" type="primary">sorC_1</name>
    <name evidence="6" type="ORF">E2863_04840</name>
</gene>
<dbReference type="InterPro" id="IPR037171">
    <property type="entry name" value="NagB/RpiA_transferase-like"/>
</dbReference>
<dbReference type="GO" id="GO:0003677">
    <property type="term" value="F:DNA binding"/>
    <property type="evidence" value="ECO:0007669"/>
    <property type="project" value="UniProtKB-KW"/>
</dbReference>
<dbReference type="PANTHER" id="PTHR34294:SF1">
    <property type="entry name" value="TRANSCRIPTIONAL REGULATOR LSRR"/>
    <property type="match status" value="1"/>
</dbReference>
<feature type="domain" description="Sugar-binding" evidence="5">
    <location>
        <begin position="1"/>
        <end position="104"/>
    </location>
</feature>
<evidence type="ECO:0000313" key="7">
    <source>
        <dbReference type="Proteomes" id="UP000281900"/>
    </source>
</evidence>
<keyword evidence="4" id="KW-0804">Transcription</keyword>
<evidence type="ECO:0000256" key="2">
    <source>
        <dbReference type="ARBA" id="ARBA00023015"/>
    </source>
</evidence>
<protein>
    <submittedName>
        <fullName evidence="6">Sor-operon regulator</fullName>
    </submittedName>
</protein>
<reference evidence="6 7" key="1">
    <citation type="submission" date="2018-07" db="EMBL/GenBank/DDBJ databases">
        <title>Genomic analysis of colistin resistant EHEC isolated from cattle in Japan.</title>
        <authorList>
            <person name="Kusumoto M."/>
            <person name="Misumi W."/>
            <person name="Ogura Y."/>
            <person name="Hayashi T."/>
            <person name="Akiba M."/>
        </authorList>
    </citation>
    <scope>NUCLEOTIDE SEQUENCE [LARGE SCALE GENOMIC DNA]</scope>
    <source>
        <strain evidence="6 7">E2863</strain>
    </source>
</reference>
<dbReference type="GO" id="GO:0030246">
    <property type="term" value="F:carbohydrate binding"/>
    <property type="evidence" value="ECO:0007669"/>
    <property type="project" value="InterPro"/>
</dbReference>
<dbReference type="SUPFAM" id="SSF100950">
    <property type="entry name" value="NagB/RpiA/CoA transferase-like"/>
    <property type="match status" value="1"/>
</dbReference>
<evidence type="ECO:0000256" key="3">
    <source>
        <dbReference type="ARBA" id="ARBA00023125"/>
    </source>
</evidence>
<evidence type="ECO:0000256" key="1">
    <source>
        <dbReference type="ARBA" id="ARBA00010466"/>
    </source>
</evidence>
<dbReference type="PANTHER" id="PTHR34294">
    <property type="entry name" value="TRANSCRIPTIONAL REGULATOR-RELATED"/>
    <property type="match status" value="1"/>
</dbReference>
<sequence length="111" mass="12373">MQSQHFKTISAYWDNLDVALVGIGSPAIRDGANWHAFYGGEESDDLNARQVAGDICSRFFDIHGAMVETNMSEKTLSIEMNKLKQARYSIGIAMSEEKYSGIIGCTAWKIY</sequence>
<dbReference type="Proteomes" id="UP000281900">
    <property type="component" value="Chromosome"/>
</dbReference>
<dbReference type="EMBL" id="AP018802">
    <property type="protein sequence ID" value="BBF56256.1"/>
    <property type="molecule type" value="Genomic_DNA"/>
</dbReference>
<comment type="similarity">
    <text evidence="1">Belongs to the SorC transcriptional regulatory family.</text>
</comment>
<evidence type="ECO:0000313" key="6">
    <source>
        <dbReference type="EMBL" id="BBF56256.1"/>
    </source>
</evidence>
<evidence type="ECO:0000259" key="5">
    <source>
        <dbReference type="Pfam" id="PF04198"/>
    </source>
</evidence>